<dbReference type="NCBIfam" id="NF033233">
    <property type="entry name" value="twin_helix"/>
    <property type="match status" value="1"/>
</dbReference>
<evidence type="ECO:0000313" key="7">
    <source>
        <dbReference type="Proteomes" id="UP000011717"/>
    </source>
</evidence>
<dbReference type="RefSeq" id="WP_008600512.1">
    <property type="nucleotide sequence ID" value="NZ_AMRV01000002.1"/>
</dbReference>
<evidence type="ECO:0000256" key="3">
    <source>
        <dbReference type="ARBA" id="ARBA00023136"/>
    </source>
</evidence>
<dbReference type="Proteomes" id="UP000011717">
    <property type="component" value="Unassembled WGS sequence"/>
</dbReference>
<accession>M2U7N2</accession>
<dbReference type="AlphaFoldDB" id="M2U7N2"/>
<feature type="domain" description="HIG1" evidence="5">
    <location>
        <begin position="1"/>
        <end position="68"/>
    </location>
</feature>
<evidence type="ECO:0000256" key="2">
    <source>
        <dbReference type="ARBA" id="ARBA00022989"/>
    </source>
</evidence>
<keyword evidence="2 4" id="KW-1133">Transmembrane helix</keyword>
<gene>
    <name evidence="6" type="ORF">C725_0984</name>
</gene>
<dbReference type="OrthoDB" id="7585574at2"/>
<keyword evidence="3 4" id="KW-0472">Membrane</keyword>
<sequence length="68" mass="7122">MNTFIIILIVIAALGTAAVLVRGIMIMASGKDISGRQSNKMMNLRVWLQALTIGLVIILALAVGAIGT</sequence>
<dbReference type="Gene3D" id="6.10.140.1320">
    <property type="match status" value="1"/>
</dbReference>
<dbReference type="PROSITE" id="PS51503">
    <property type="entry name" value="HIG1"/>
    <property type="match status" value="1"/>
</dbReference>
<dbReference type="InterPro" id="IPR007667">
    <property type="entry name" value="Hypoxia_induced_domain"/>
</dbReference>
<reference evidence="6 7" key="1">
    <citation type="journal article" date="2013" name="Genome Announc.">
        <title>Draft Genome Sequence of Strain JLT2015T, Belonging to the Family Sphingomonadaceae of the Alphaproteobacteria.</title>
        <authorList>
            <person name="Tang K."/>
            <person name="Liu K."/>
            <person name="Li S."/>
            <person name="Jiao N."/>
        </authorList>
    </citation>
    <scope>NUCLEOTIDE SEQUENCE [LARGE SCALE GENOMIC DNA]</scope>
    <source>
        <strain evidence="6 7">JLT2015</strain>
    </source>
</reference>
<comment type="caution">
    <text evidence="6">The sequence shown here is derived from an EMBL/GenBank/DDBJ whole genome shotgun (WGS) entry which is preliminary data.</text>
</comment>
<protein>
    <recommendedName>
        <fullName evidence="5">HIG1 domain-containing protein</fullName>
    </recommendedName>
</protein>
<keyword evidence="7" id="KW-1185">Reference proteome</keyword>
<name>M2U7N2_9SPHN</name>
<organism evidence="6 7">
    <name type="scientific">Pacificimonas flava</name>
    <dbReference type="NCBI Taxonomy" id="1234595"/>
    <lineage>
        <taxon>Bacteria</taxon>
        <taxon>Pseudomonadati</taxon>
        <taxon>Pseudomonadota</taxon>
        <taxon>Alphaproteobacteria</taxon>
        <taxon>Sphingomonadales</taxon>
        <taxon>Sphingosinicellaceae</taxon>
        <taxon>Pacificimonas</taxon>
    </lineage>
</organism>
<feature type="transmembrane region" description="Helical" evidence="4">
    <location>
        <begin position="6"/>
        <end position="25"/>
    </location>
</feature>
<dbReference type="Pfam" id="PF04588">
    <property type="entry name" value="HIG_1_N"/>
    <property type="match status" value="1"/>
</dbReference>
<proteinExistence type="predicted"/>
<evidence type="ECO:0000256" key="4">
    <source>
        <dbReference type="SAM" id="Phobius"/>
    </source>
</evidence>
<evidence type="ECO:0000259" key="5">
    <source>
        <dbReference type="PROSITE" id="PS51503"/>
    </source>
</evidence>
<evidence type="ECO:0000256" key="1">
    <source>
        <dbReference type="ARBA" id="ARBA00022692"/>
    </source>
</evidence>
<dbReference type="EMBL" id="AMRV01000002">
    <property type="protein sequence ID" value="EMD84012.1"/>
    <property type="molecule type" value="Genomic_DNA"/>
</dbReference>
<keyword evidence="1 4" id="KW-0812">Transmembrane</keyword>
<feature type="transmembrane region" description="Helical" evidence="4">
    <location>
        <begin position="46"/>
        <end position="66"/>
    </location>
</feature>
<evidence type="ECO:0000313" key="6">
    <source>
        <dbReference type="EMBL" id="EMD84012.1"/>
    </source>
</evidence>